<proteinExistence type="inferred from homology"/>
<dbReference type="InterPro" id="IPR045324">
    <property type="entry name" value="Small_multidrug_res"/>
</dbReference>
<dbReference type="AlphaFoldDB" id="A0A372JAI4"/>
<comment type="caution">
    <text evidence="9">The sequence shown here is derived from an EMBL/GenBank/DDBJ whole genome shotgun (WGS) entry which is preliminary data.</text>
</comment>
<keyword evidence="6 8" id="KW-0472">Membrane</keyword>
<dbReference type="EMBL" id="QURH01001052">
    <property type="protein sequence ID" value="RFU36398.1"/>
    <property type="molecule type" value="Genomic_DNA"/>
</dbReference>
<dbReference type="GO" id="GO:0022857">
    <property type="term" value="F:transmembrane transporter activity"/>
    <property type="evidence" value="ECO:0007669"/>
    <property type="project" value="InterPro"/>
</dbReference>
<dbReference type="Pfam" id="PF00893">
    <property type="entry name" value="Multi_Drug_Res"/>
    <property type="match status" value="1"/>
</dbReference>
<evidence type="ECO:0000256" key="3">
    <source>
        <dbReference type="ARBA" id="ARBA00022475"/>
    </source>
</evidence>
<evidence type="ECO:0000256" key="7">
    <source>
        <dbReference type="RuleBase" id="RU003942"/>
    </source>
</evidence>
<dbReference type="SUPFAM" id="SSF103481">
    <property type="entry name" value="Multidrug resistance efflux transporter EmrE"/>
    <property type="match status" value="1"/>
</dbReference>
<evidence type="ECO:0000313" key="9">
    <source>
        <dbReference type="EMBL" id="RFU36398.1"/>
    </source>
</evidence>
<evidence type="ECO:0000256" key="5">
    <source>
        <dbReference type="ARBA" id="ARBA00022989"/>
    </source>
</evidence>
<name>A0A372JAI4_9ACTN</name>
<dbReference type="PANTHER" id="PTHR30561">
    <property type="entry name" value="SMR FAMILY PROTON-DEPENDENT DRUG EFFLUX TRANSPORTER SUGE"/>
    <property type="match status" value="1"/>
</dbReference>
<protein>
    <submittedName>
        <fullName evidence="9">QacE family quaternary ammonium compound efflux SMR transporter</fullName>
    </submittedName>
</protein>
<keyword evidence="10" id="KW-1185">Reference proteome</keyword>
<sequence>MAWFFLALAIAFEIAFALGTNATRGFTRLWPSVLTLLAASGGIFTLSLALRTLDVSVGYTIWTGIGSIGTVLFGALIYKERITLPKLLSFAAIIAGALTLKLAAGV</sequence>
<dbReference type="InterPro" id="IPR037185">
    <property type="entry name" value="EmrE-like"/>
</dbReference>
<evidence type="ECO:0000256" key="4">
    <source>
        <dbReference type="ARBA" id="ARBA00022692"/>
    </source>
</evidence>
<feature type="transmembrane region" description="Helical" evidence="8">
    <location>
        <begin position="57"/>
        <end position="78"/>
    </location>
</feature>
<dbReference type="GO" id="GO:0005886">
    <property type="term" value="C:plasma membrane"/>
    <property type="evidence" value="ECO:0007669"/>
    <property type="project" value="UniProtKB-SubCell"/>
</dbReference>
<comment type="similarity">
    <text evidence="7">Belongs to the drug/metabolite transporter (DMT) superfamily. Small multidrug resistance (SMR) (TC 2.A.7.1) family.</text>
</comment>
<dbReference type="Gene3D" id="1.10.3730.20">
    <property type="match status" value="1"/>
</dbReference>
<feature type="transmembrane region" description="Helical" evidence="8">
    <location>
        <begin position="29"/>
        <end position="50"/>
    </location>
</feature>
<evidence type="ECO:0000256" key="6">
    <source>
        <dbReference type="ARBA" id="ARBA00023136"/>
    </source>
</evidence>
<evidence type="ECO:0000256" key="2">
    <source>
        <dbReference type="ARBA" id="ARBA00022448"/>
    </source>
</evidence>
<reference evidence="9 10" key="1">
    <citation type="submission" date="2018-08" db="EMBL/GenBank/DDBJ databases">
        <title>Actinomadura jelena sp. nov., a novel Actinomycete isolated from soil in Chad.</title>
        <authorList>
            <person name="Shi L."/>
        </authorList>
    </citation>
    <scope>NUCLEOTIDE SEQUENCE [LARGE SCALE GENOMIC DNA]</scope>
    <source>
        <strain evidence="9 10">NEAU-G17</strain>
    </source>
</reference>
<accession>A0A372JAI4</accession>
<gene>
    <name evidence="9" type="ORF">DZF91_38285</name>
</gene>
<evidence type="ECO:0000313" key="10">
    <source>
        <dbReference type="Proteomes" id="UP000261811"/>
    </source>
</evidence>
<keyword evidence="3" id="KW-1003">Cell membrane</keyword>
<dbReference type="RefSeq" id="WP_117361918.1">
    <property type="nucleotide sequence ID" value="NZ_QURH01001052.1"/>
</dbReference>
<dbReference type="Proteomes" id="UP000261811">
    <property type="component" value="Unassembled WGS sequence"/>
</dbReference>
<organism evidence="9 10">
    <name type="scientific">Actinomadura logoneensis</name>
    <dbReference type="NCBI Taxonomy" id="2293572"/>
    <lineage>
        <taxon>Bacteria</taxon>
        <taxon>Bacillati</taxon>
        <taxon>Actinomycetota</taxon>
        <taxon>Actinomycetes</taxon>
        <taxon>Streptosporangiales</taxon>
        <taxon>Thermomonosporaceae</taxon>
        <taxon>Actinomadura</taxon>
    </lineage>
</organism>
<comment type="subcellular location">
    <subcellularLocation>
        <location evidence="1 7">Cell membrane</location>
        <topology evidence="1 7">Multi-pass membrane protein</topology>
    </subcellularLocation>
</comment>
<evidence type="ECO:0000256" key="1">
    <source>
        <dbReference type="ARBA" id="ARBA00004651"/>
    </source>
</evidence>
<keyword evidence="2" id="KW-0813">Transport</keyword>
<feature type="transmembrane region" description="Helical" evidence="8">
    <location>
        <begin position="84"/>
        <end position="104"/>
    </location>
</feature>
<dbReference type="PANTHER" id="PTHR30561:SF0">
    <property type="entry name" value="GUANIDINIUM EXPORTER"/>
    <property type="match status" value="1"/>
</dbReference>
<dbReference type="OrthoDB" id="21828at2"/>
<evidence type="ECO:0000256" key="8">
    <source>
        <dbReference type="SAM" id="Phobius"/>
    </source>
</evidence>
<dbReference type="FunFam" id="1.10.3730.20:FF:000001">
    <property type="entry name" value="Quaternary ammonium compound resistance transporter SugE"/>
    <property type="match status" value="1"/>
</dbReference>
<dbReference type="InterPro" id="IPR000390">
    <property type="entry name" value="Small_drug/metabolite_transptr"/>
</dbReference>
<keyword evidence="5 8" id="KW-1133">Transmembrane helix</keyword>
<keyword evidence="4 7" id="KW-0812">Transmembrane</keyword>